<dbReference type="PANTHER" id="PTHR35558:SF1">
    <property type="entry name" value="ENDONUCLEASE_EXONUCLEASE_PHOSPHATASE DOMAIN-CONTAINING PROTEIN"/>
    <property type="match status" value="1"/>
</dbReference>
<keyword evidence="2" id="KW-0479">Metal-binding</keyword>
<dbReference type="GO" id="GO:0008270">
    <property type="term" value="F:zinc ion binding"/>
    <property type="evidence" value="ECO:0007669"/>
    <property type="project" value="UniProtKB-KW"/>
</dbReference>
<keyword evidence="2" id="KW-0862">Zinc</keyword>
<dbReference type="InterPro" id="IPR011010">
    <property type="entry name" value="DNA_brk_join_enz"/>
</dbReference>
<dbReference type="PANTHER" id="PTHR35558">
    <property type="entry name" value="SGNH_HYDRO DOMAIN-CONTAINING PROTEIN"/>
    <property type="match status" value="1"/>
</dbReference>
<dbReference type="PROSITE" id="PS50103">
    <property type="entry name" value="ZF_C3H1"/>
    <property type="match status" value="1"/>
</dbReference>
<evidence type="ECO:0000256" key="1">
    <source>
        <dbReference type="ARBA" id="ARBA00023125"/>
    </source>
</evidence>
<dbReference type="GO" id="GO:0015074">
    <property type="term" value="P:DNA integration"/>
    <property type="evidence" value="ECO:0007669"/>
    <property type="project" value="InterPro"/>
</dbReference>
<keyword evidence="1" id="KW-0238">DNA-binding</keyword>
<feature type="zinc finger region" description="C3H1-type" evidence="2">
    <location>
        <begin position="261"/>
        <end position="288"/>
    </location>
</feature>
<protein>
    <recommendedName>
        <fullName evidence="4">C3H1-type domain-containing protein</fullName>
    </recommendedName>
</protein>
<evidence type="ECO:0000313" key="6">
    <source>
        <dbReference type="Proteomes" id="UP000005408"/>
    </source>
</evidence>
<dbReference type="Gene3D" id="1.10.150.130">
    <property type="match status" value="1"/>
</dbReference>
<feature type="domain" description="C3H1-type" evidence="4">
    <location>
        <begin position="261"/>
        <end position="288"/>
    </location>
</feature>
<feature type="region of interest" description="Disordered" evidence="3">
    <location>
        <begin position="49"/>
        <end position="73"/>
    </location>
</feature>
<accession>A0A8W8K152</accession>
<reference evidence="5" key="1">
    <citation type="submission" date="2022-08" db="UniProtKB">
        <authorList>
            <consortium name="EnsemblMetazoa"/>
        </authorList>
    </citation>
    <scope>IDENTIFICATION</scope>
    <source>
        <strain evidence="5">05x7-T-G4-1.051#20</strain>
    </source>
</reference>
<keyword evidence="6" id="KW-1185">Reference proteome</keyword>
<feature type="compositionally biased region" description="Basic and acidic residues" evidence="3">
    <location>
        <begin position="14"/>
        <end position="35"/>
    </location>
</feature>
<evidence type="ECO:0000256" key="2">
    <source>
        <dbReference type="PROSITE-ProRule" id="PRU00723"/>
    </source>
</evidence>
<evidence type="ECO:0000313" key="5">
    <source>
        <dbReference type="EnsemblMetazoa" id="G21449.1:cds"/>
    </source>
</evidence>
<dbReference type="AlphaFoldDB" id="A0A8W8K152"/>
<dbReference type="InterPro" id="IPR010998">
    <property type="entry name" value="Integrase_recombinase_N"/>
</dbReference>
<feature type="compositionally biased region" description="Basic residues" evidence="3">
    <location>
        <begin position="1"/>
        <end position="13"/>
    </location>
</feature>
<evidence type="ECO:0000259" key="4">
    <source>
        <dbReference type="PROSITE" id="PS50103"/>
    </source>
</evidence>
<proteinExistence type="predicted"/>
<dbReference type="InterPro" id="IPR000571">
    <property type="entry name" value="Znf_CCCH"/>
</dbReference>
<dbReference type="EnsemblMetazoa" id="G21449.1">
    <property type="protein sequence ID" value="G21449.1:cds"/>
    <property type="gene ID" value="G21449"/>
</dbReference>
<dbReference type="Proteomes" id="UP000005408">
    <property type="component" value="Unassembled WGS sequence"/>
</dbReference>
<dbReference type="SUPFAM" id="SSF56349">
    <property type="entry name" value="DNA breaking-rejoining enzymes"/>
    <property type="match status" value="1"/>
</dbReference>
<feature type="region of interest" description="Disordered" evidence="3">
    <location>
        <begin position="1"/>
        <end position="35"/>
    </location>
</feature>
<organism evidence="5 6">
    <name type="scientific">Magallana gigas</name>
    <name type="common">Pacific oyster</name>
    <name type="synonym">Crassostrea gigas</name>
    <dbReference type="NCBI Taxonomy" id="29159"/>
    <lineage>
        <taxon>Eukaryota</taxon>
        <taxon>Metazoa</taxon>
        <taxon>Spiralia</taxon>
        <taxon>Lophotrochozoa</taxon>
        <taxon>Mollusca</taxon>
        <taxon>Bivalvia</taxon>
        <taxon>Autobranchia</taxon>
        <taxon>Pteriomorphia</taxon>
        <taxon>Ostreida</taxon>
        <taxon>Ostreoidea</taxon>
        <taxon>Ostreidae</taxon>
        <taxon>Magallana</taxon>
    </lineage>
</organism>
<keyword evidence="2" id="KW-0863">Zinc-finger</keyword>
<dbReference type="GO" id="GO:0003677">
    <property type="term" value="F:DNA binding"/>
    <property type="evidence" value="ECO:0007669"/>
    <property type="project" value="UniProtKB-KW"/>
</dbReference>
<evidence type="ECO:0000256" key="3">
    <source>
        <dbReference type="SAM" id="MobiDB-lite"/>
    </source>
</evidence>
<dbReference type="Pfam" id="PF02899">
    <property type="entry name" value="Phage_int_SAM_1"/>
    <property type="match status" value="1"/>
</dbReference>
<dbReference type="InterPro" id="IPR004107">
    <property type="entry name" value="Integrase_SAM-like_N"/>
</dbReference>
<name>A0A8W8K152_MAGGI</name>
<sequence length="587" mass="66451">MPRPKVGVKRKRAGSAERKGAKSQKDQSSDHQEETLVERVTQAVLEALEDRAVPAIPDRSESPQSLDGESDSEITFKEIERSNDEYASSEAIDTFTWSTPISAMVPQKLKQKIWEDQFIDLAVLLPNNLVPGPESSNYTFKLEKNDNISVVPKKAKQSINSIFQWTTAFLRFVAIYAEKFPNATPNLIKHAETVRDMAASGNVSWQTYDKQIRMDRQIRGTPWGKINVEFMLQAQRSRQENKQSFRSFRTRPGQRSAFTNQLPRGICWSYNREGGCKLERCKFQHICTECQKISGGVIGQRGRTNSHTKPPFAAIQNTAVTLIEAALAPNTKIVYKQVLNCSQTFMQSYYNTCSIKDVSPEHIISFVSYLFSIGKAPSSITTYLAVLAYYFKMSNILDFSNHFLIKKMLSGAKRLASSPDVRQPITLDILENLLVAVPHVANSSYQRCLFMAMFIIAFYAFLRVGEITVRSHSNPNLLLLSNVSFKTIAKASCMIITMTNFKHNLGKNPVHLEIKPQPIRKFCPVQIMKNYLKVRGVKDGPLFCYGSGRPISCSEFCKGPVIMDNWLRRYPLLLAKYLSLFNIQVSV</sequence>